<protein>
    <submittedName>
        <fullName evidence="1">Uncharacterized protein</fullName>
    </submittedName>
</protein>
<dbReference type="EMBL" id="BT142664">
    <property type="protein sequence ID" value="AFK42458.1"/>
    <property type="molecule type" value="mRNA"/>
</dbReference>
<accession>I3SQB6</accession>
<proteinExistence type="evidence at transcript level"/>
<reference evidence="1" key="1">
    <citation type="submission" date="2012-05" db="EMBL/GenBank/DDBJ databases">
        <authorList>
            <person name="Krishnakumar V."/>
            <person name="Cheung F."/>
            <person name="Xiao Y."/>
            <person name="Chan A."/>
            <person name="Moskal W.A."/>
            <person name="Town C.D."/>
        </authorList>
    </citation>
    <scope>NUCLEOTIDE SEQUENCE</scope>
</reference>
<dbReference type="AlphaFoldDB" id="I3SQB6"/>
<sequence>MRVVIAEHGHGFLFDQCSTNWLPVIPKIFTIAVSMLVRRGRLVGVIACEGMVFWLVRIWPQLCSPASFPYCS</sequence>
<evidence type="ECO:0000313" key="1">
    <source>
        <dbReference type="EMBL" id="AFK42458.1"/>
    </source>
</evidence>
<organism evidence="1">
    <name type="scientific">Lotus japonicus</name>
    <name type="common">Lotus corniculatus var. japonicus</name>
    <dbReference type="NCBI Taxonomy" id="34305"/>
    <lineage>
        <taxon>Eukaryota</taxon>
        <taxon>Viridiplantae</taxon>
        <taxon>Streptophyta</taxon>
        <taxon>Embryophyta</taxon>
        <taxon>Tracheophyta</taxon>
        <taxon>Spermatophyta</taxon>
        <taxon>Magnoliopsida</taxon>
        <taxon>eudicotyledons</taxon>
        <taxon>Gunneridae</taxon>
        <taxon>Pentapetalae</taxon>
        <taxon>rosids</taxon>
        <taxon>fabids</taxon>
        <taxon>Fabales</taxon>
        <taxon>Fabaceae</taxon>
        <taxon>Papilionoideae</taxon>
        <taxon>50 kb inversion clade</taxon>
        <taxon>NPAAA clade</taxon>
        <taxon>Hologalegina</taxon>
        <taxon>robinioid clade</taxon>
        <taxon>Loteae</taxon>
        <taxon>Lotus</taxon>
    </lineage>
</organism>
<name>I3SQB6_LOTJA</name>